<organism evidence="2 3">
    <name type="scientific">Geoalkalibacter subterraneus</name>
    <dbReference type="NCBI Taxonomy" id="483547"/>
    <lineage>
        <taxon>Bacteria</taxon>
        <taxon>Pseudomonadati</taxon>
        <taxon>Thermodesulfobacteriota</taxon>
        <taxon>Desulfuromonadia</taxon>
        <taxon>Desulfuromonadales</taxon>
        <taxon>Geoalkalibacteraceae</taxon>
        <taxon>Geoalkalibacter</taxon>
    </lineage>
</organism>
<keyword evidence="1" id="KW-0732">Signal</keyword>
<dbReference type="STRING" id="483547.GSUB_14240"/>
<evidence type="ECO:0000313" key="3">
    <source>
        <dbReference type="Proteomes" id="UP000035036"/>
    </source>
</evidence>
<dbReference type="KEGG" id="gsb:GSUB_14240"/>
<name>A0A0B5FS51_9BACT</name>
<dbReference type="HOGENOM" id="CLU_358170_0_0_7"/>
<dbReference type="EMBL" id="CP010311">
    <property type="protein sequence ID" value="AJF07479.1"/>
    <property type="molecule type" value="Genomic_DNA"/>
</dbReference>
<sequence>MSFVRTSLVALLATMFLAACGGSGGSGGSSGSDTPPVSGSGIAVDPYIVGAVFNEVLIDPETGDEEILQRSTPSDEHGYFSFDEPFSEDSVIVISDTRGLHNGIPFNGRLKRKVDDNGTLVTSPITTLLAEGMDEKEAAILLAGENASEEEIEAFRAKLKLNPMTEPDHKLLVAAMAINTALTATNNNINDQKLEEVFKAVSKILDEKIFNPENEDKPLNTRIGTSVGLTDFIAKKIQSDDSFDIETGVSDILIRDAMEKAGEDGKVAIDDDGTVDKPSEKVADSLKKGFAALDAAAQNNKTDDLLAATRHFKMAAALTATDAEATRNDKDAALFFGSMAQVMSLANPYSSTVSSGYNRLGDILDAFGFYDERDDISLISYPEECTTVTTAYGWTYEECVSDPLPQTTPTSGELQQFLFNRLGSELTGAANTLSQVSSQFSYQWTDPVDASTVQFDYADALFLSSVAHGMLGQLNIQQAYNLDIDISEVENKLRTENSLDQRTYTAEDFLQAHPELGTLKADYTTRLDESKKQFNKAADQLLAAFTAMEEETDDQRNNFINFYTEDCAWIGSAYECTENPEKMAADIEEAKANIAQFKDALDQPVIFENDPADSSDNETIDFSRLFEGIDLREQIPPVKGNVPGMFEDPTLDNLLIDTHFDLNQDLDEDGSPDLLVGFSQFGAPLVSGRTFDILWSYCGVSGTLQINEDSTYNYTWSDWYTNDGPQQSSGTWSIEEGRLNLTGDSFDMTAEMDKGNGLEGESLDLDIWWSQSDNQGCFGYWN</sequence>
<dbReference type="PROSITE" id="PS51257">
    <property type="entry name" value="PROKAR_LIPOPROTEIN"/>
    <property type="match status" value="1"/>
</dbReference>
<dbReference type="OrthoDB" id="9810317at2"/>
<reference evidence="2 3" key="1">
    <citation type="journal article" date="2015" name="Genome Announc.">
        <title>Genomes of Geoalkalibacter ferrihydriticus Z-0531T and Geoalkalibacter subterraneus Red1T, Two Haloalkaliphilic Metal-Reducing Deltaproteobacteria.</title>
        <authorList>
            <person name="Badalamenti J.P."/>
            <person name="Krajmalnik-Brown R."/>
            <person name="Torres C.I."/>
            <person name="Bond D.R."/>
        </authorList>
    </citation>
    <scope>NUCLEOTIDE SEQUENCE [LARGE SCALE GENOMIC DNA]</scope>
    <source>
        <strain evidence="2 3">Red1</strain>
    </source>
</reference>
<protein>
    <submittedName>
        <fullName evidence="2">Uncharacterized protein</fullName>
    </submittedName>
</protein>
<keyword evidence="3" id="KW-1185">Reference proteome</keyword>
<evidence type="ECO:0000313" key="2">
    <source>
        <dbReference type="EMBL" id="AJF07479.1"/>
    </source>
</evidence>
<dbReference type="Proteomes" id="UP000035036">
    <property type="component" value="Chromosome"/>
</dbReference>
<dbReference type="RefSeq" id="WP_040201387.1">
    <property type="nucleotide sequence ID" value="NZ_CP010311.1"/>
</dbReference>
<gene>
    <name evidence="2" type="ORF">GSUB_14240</name>
</gene>
<accession>A0A0B5FS51</accession>
<feature type="chain" id="PRO_5002115610" evidence="1">
    <location>
        <begin position="22"/>
        <end position="782"/>
    </location>
</feature>
<dbReference type="AlphaFoldDB" id="A0A0B5FS51"/>
<feature type="signal peptide" evidence="1">
    <location>
        <begin position="1"/>
        <end position="21"/>
    </location>
</feature>
<proteinExistence type="predicted"/>
<evidence type="ECO:0000256" key="1">
    <source>
        <dbReference type="SAM" id="SignalP"/>
    </source>
</evidence>